<evidence type="ECO:0000313" key="8">
    <source>
        <dbReference type="EMBL" id="REG38470.1"/>
    </source>
</evidence>
<comment type="caution">
    <text evidence="8">The sequence shown here is derived from an EMBL/GenBank/DDBJ whole genome shotgun (WGS) entry which is preliminary data.</text>
</comment>
<evidence type="ECO:0000259" key="6">
    <source>
        <dbReference type="Pfam" id="PF00710"/>
    </source>
</evidence>
<dbReference type="InterPro" id="IPR036152">
    <property type="entry name" value="Asp/glu_Ase-like_sf"/>
</dbReference>
<evidence type="ECO:0000259" key="7">
    <source>
        <dbReference type="Pfam" id="PF17763"/>
    </source>
</evidence>
<dbReference type="AlphaFoldDB" id="A0AAQ0HFB8"/>
<dbReference type="GO" id="GO:0006528">
    <property type="term" value="P:asparagine metabolic process"/>
    <property type="evidence" value="ECO:0007669"/>
    <property type="project" value="InterPro"/>
</dbReference>
<keyword evidence="2" id="KW-0378">Hydrolase</keyword>
<dbReference type="InterPro" id="IPR027473">
    <property type="entry name" value="L-asparaginase_C"/>
</dbReference>
<protein>
    <submittedName>
        <fullName evidence="8">L-asparaginase</fullName>
    </submittedName>
</protein>
<dbReference type="PANTHER" id="PTHR11707:SF28">
    <property type="entry name" value="60 KDA LYSOPHOSPHOLIPASE"/>
    <property type="match status" value="1"/>
</dbReference>
<organism evidence="8 9">
    <name type="scientific">Paracoccus versutus</name>
    <name type="common">Thiobacillus versutus</name>
    <dbReference type="NCBI Taxonomy" id="34007"/>
    <lineage>
        <taxon>Bacteria</taxon>
        <taxon>Pseudomonadati</taxon>
        <taxon>Pseudomonadota</taxon>
        <taxon>Alphaproteobacteria</taxon>
        <taxon>Rhodobacterales</taxon>
        <taxon>Paracoccaceae</taxon>
        <taxon>Paracoccus</taxon>
    </lineage>
</organism>
<dbReference type="InterPro" id="IPR040919">
    <property type="entry name" value="Asparaginase_C"/>
</dbReference>
<sequence length="380" mass="38613">MIRPLSPPSAQDYAGCGRPAGLDPGGGCVYRKLSDRSRQAGPAQAGRSSAREGLRNHAVRVVTGTGRIPLLAVLATGGTIASSRDTNGAASPSLGAADLLAMLPPMAADLRPQEVLAKDSASLTLADMQRISDAVAAQLADPGIAGIIALHGTDAMEETALLVQLQHAPRKPVVFTGAQFASDHPRSDGARNLADAVRAALQPPGQGGVVLAFGGRLLPVWGLYKFASDAPDAFRRVAEEGPSVTQPLPVPVDGLRVDIVATHPGSDGLHLEASLAAGARGIVISALGSGNATPELVAAIARARAQGVVVVVSSRVPEGLLSPIYGGGGGGHDMRRAGAIHARLLRPGQARILLAAMLANGCPEAEIARAFETAPEAATT</sequence>
<evidence type="ECO:0000256" key="1">
    <source>
        <dbReference type="ARBA" id="ARBA00010518"/>
    </source>
</evidence>
<feature type="binding site" evidence="4">
    <location>
        <position position="120"/>
    </location>
    <ligand>
        <name>substrate</name>
    </ligand>
</feature>
<dbReference type="CDD" id="cd08964">
    <property type="entry name" value="L-asparaginase_II"/>
    <property type="match status" value="1"/>
</dbReference>
<evidence type="ECO:0000313" key="9">
    <source>
        <dbReference type="Proteomes" id="UP000256794"/>
    </source>
</evidence>
<dbReference type="PROSITE" id="PS00144">
    <property type="entry name" value="ASN_GLN_ASE_1"/>
    <property type="match status" value="1"/>
</dbReference>
<dbReference type="Proteomes" id="UP000256794">
    <property type="component" value="Unassembled WGS sequence"/>
</dbReference>
<dbReference type="InterPro" id="IPR004550">
    <property type="entry name" value="AsnASE_II"/>
</dbReference>
<dbReference type="GO" id="GO:0004067">
    <property type="term" value="F:asparaginase activity"/>
    <property type="evidence" value="ECO:0007669"/>
    <property type="project" value="UniProtKB-UniRule"/>
</dbReference>
<dbReference type="InterPro" id="IPR027474">
    <property type="entry name" value="L-asparaginase_N"/>
</dbReference>
<dbReference type="Gene3D" id="3.40.50.1170">
    <property type="entry name" value="L-asparaginase, N-terminal domain"/>
    <property type="match status" value="1"/>
</dbReference>
<proteinExistence type="inferred from homology"/>
<dbReference type="InterPro" id="IPR037152">
    <property type="entry name" value="L-asparaginase_N_sf"/>
</dbReference>
<dbReference type="PANTHER" id="PTHR11707">
    <property type="entry name" value="L-ASPARAGINASE"/>
    <property type="match status" value="1"/>
</dbReference>
<dbReference type="PIRSF" id="PIRSF500176">
    <property type="entry name" value="L_ASNase"/>
    <property type="match status" value="1"/>
</dbReference>
<gene>
    <name evidence="8" type="ORF">ATH84_103036</name>
</gene>
<feature type="domain" description="L-asparaginase N-terminal" evidence="6">
    <location>
        <begin position="71"/>
        <end position="237"/>
    </location>
</feature>
<accession>A0AAQ0HFB8</accession>
<dbReference type="Pfam" id="PF17763">
    <property type="entry name" value="Asparaginase_C"/>
    <property type="match status" value="1"/>
</dbReference>
<feature type="domain" description="Asparaginase/glutaminase C-terminal" evidence="7">
    <location>
        <begin position="256"/>
        <end position="371"/>
    </location>
</feature>
<keyword evidence="9" id="KW-1185">Reference proteome</keyword>
<comment type="similarity">
    <text evidence="1">Belongs to the asparaginase 1 family.</text>
</comment>
<evidence type="ECO:0000256" key="4">
    <source>
        <dbReference type="PIRSR" id="PIRSR001220-2"/>
    </source>
</evidence>
<dbReference type="PROSITE" id="PS51732">
    <property type="entry name" value="ASN_GLN_ASE_3"/>
    <property type="match status" value="1"/>
</dbReference>
<dbReference type="PIRSF" id="PIRSF001220">
    <property type="entry name" value="L-ASNase_gatD"/>
    <property type="match status" value="1"/>
</dbReference>
<dbReference type="InterPro" id="IPR006034">
    <property type="entry name" value="Asparaginase/glutaminase-like"/>
</dbReference>
<dbReference type="SMART" id="SM00870">
    <property type="entry name" value="Asparaginase"/>
    <property type="match status" value="1"/>
</dbReference>
<feature type="active site" description="O-isoaspartyl threonine intermediate" evidence="3">
    <location>
        <position position="79"/>
    </location>
</feature>
<reference evidence="8 9" key="1">
    <citation type="submission" date="2018-08" db="EMBL/GenBank/DDBJ databases">
        <title>Genomic Encyclopedia of Archaeal and Bacterial Type Strains, Phase II (KMG-II): from individual species to whole genera.</title>
        <authorList>
            <person name="Goeker M."/>
        </authorList>
    </citation>
    <scope>NUCLEOTIDE SEQUENCE [LARGE SCALE GENOMIC DNA]</scope>
    <source>
        <strain evidence="8 9">DSM 582</strain>
    </source>
</reference>
<name>A0AAQ0HFB8_PARVE</name>
<evidence type="ECO:0000256" key="3">
    <source>
        <dbReference type="PIRSR" id="PIRSR001220-1"/>
    </source>
</evidence>
<dbReference type="Gene3D" id="3.40.50.40">
    <property type="match status" value="1"/>
</dbReference>
<dbReference type="SFLD" id="SFLDS00057">
    <property type="entry name" value="Glutaminase/Asparaginase"/>
    <property type="match status" value="1"/>
</dbReference>
<dbReference type="EMBL" id="QUMX01000030">
    <property type="protein sequence ID" value="REG38470.1"/>
    <property type="molecule type" value="Genomic_DNA"/>
</dbReference>
<dbReference type="SUPFAM" id="SSF53774">
    <property type="entry name" value="Glutaminase/Asparaginase"/>
    <property type="match status" value="1"/>
</dbReference>
<dbReference type="Pfam" id="PF00710">
    <property type="entry name" value="Asparaginase"/>
    <property type="match status" value="1"/>
</dbReference>
<feature type="binding site" evidence="4">
    <location>
        <begin position="153"/>
        <end position="154"/>
    </location>
    <ligand>
        <name>substrate</name>
    </ligand>
</feature>
<evidence type="ECO:0000256" key="5">
    <source>
        <dbReference type="PROSITE-ProRule" id="PRU10099"/>
    </source>
</evidence>
<feature type="active site" evidence="5">
    <location>
        <position position="79"/>
    </location>
</feature>
<evidence type="ECO:0000256" key="2">
    <source>
        <dbReference type="ARBA" id="ARBA00022801"/>
    </source>
</evidence>
<dbReference type="InterPro" id="IPR020827">
    <property type="entry name" value="Asparaginase/glutaminase_AS1"/>
</dbReference>
<dbReference type="PRINTS" id="PR00139">
    <property type="entry name" value="ASNGLNASE"/>
</dbReference>